<dbReference type="SUPFAM" id="SSF56059">
    <property type="entry name" value="Glutathione synthetase ATP-binding domain-like"/>
    <property type="match status" value="1"/>
</dbReference>
<dbReference type="AlphaFoldDB" id="A0AAW5QYV5"/>
<dbReference type="EMBL" id="JALIDZ010000003">
    <property type="protein sequence ID" value="MCT8971581.1"/>
    <property type="molecule type" value="Genomic_DNA"/>
</dbReference>
<dbReference type="InterPro" id="IPR013815">
    <property type="entry name" value="ATP_grasp_subdomain_1"/>
</dbReference>
<evidence type="ECO:0000313" key="5">
    <source>
        <dbReference type="Proteomes" id="UP001320898"/>
    </source>
</evidence>
<evidence type="ECO:0000256" key="2">
    <source>
        <dbReference type="PROSITE-ProRule" id="PRU00409"/>
    </source>
</evidence>
<name>A0AAW5QYV5_9HYPH</name>
<organism evidence="4 5">
    <name type="scientific">Microbaculum marinisediminis</name>
    <dbReference type="NCBI Taxonomy" id="2931392"/>
    <lineage>
        <taxon>Bacteria</taxon>
        <taxon>Pseudomonadati</taxon>
        <taxon>Pseudomonadota</taxon>
        <taxon>Alphaproteobacteria</taxon>
        <taxon>Hyphomicrobiales</taxon>
        <taxon>Tepidamorphaceae</taxon>
        <taxon>Microbaculum</taxon>
    </lineage>
</organism>
<dbReference type="GO" id="GO:0009432">
    <property type="term" value="P:SOS response"/>
    <property type="evidence" value="ECO:0007669"/>
    <property type="project" value="TreeGrafter"/>
</dbReference>
<reference evidence="4 5" key="1">
    <citation type="submission" date="2022-04" db="EMBL/GenBank/DDBJ databases">
        <authorList>
            <person name="Ye Y.-Q."/>
            <person name="Du Z.-J."/>
        </authorList>
    </citation>
    <scope>NUCLEOTIDE SEQUENCE [LARGE SCALE GENOMIC DNA]</scope>
    <source>
        <strain evidence="4 5">A6E488</strain>
    </source>
</reference>
<dbReference type="GO" id="GO:0046872">
    <property type="term" value="F:metal ion binding"/>
    <property type="evidence" value="ECO:0007669"/>
    <property type="project" value="InterPro"/>
</dbReference>
<dbReference type="GO" id="GO:0005524">
    <property type="term" value="F:ATP binding"/>
    <property type="evidence" value="ECO:0007669"/>
    <property type="project" value="UniProtKB-UniRule"/>
</dbReference>
<gene>
    <name evidence="4" type="ORF">MUB46_06920</name>
</gene>
<accession>A0AAW5QYV5</accession>
<dbReference type="GO" id="GO:0005737">
    <property type="term" value="C:cytoplasm"/>
    <property type="evidence" value="ECO:0007669"/>
    <property type="project" value="TreeGrafter"/>
</dbReference>
<comment type="caution">
    <text evidence="4">The sequence shown here is derived from an EMBL/GenBank/DDBJ whole genome shotgun (WGS) entry which is preliminary data.</text>
</comment>
<dbReference type="Gene3D" id="3.30.1490.20">
    <property type="entry name" value="ATP-grasp fold, A domain"/>
    <property type="match status" value="1"/>
</dbReference>
<proteinExistence type="predicted"/>
<evidence type="ECO:0000259" key="3">
    <source>
        <dbReference type="PROSITE" id="PS50975"/>
    </source>
</evidence>
<dbReference type="Proteomes" id="UP001320898">
    <property type="component" value="Unassembled WGS sequence"/>
</dbReference>
<dbReference type="PANTHER" id="PTHR21621:SF0">
    <property type="entry name" value="BETA-CITRYLGLUTAMATE SYNTHASE B-RELATED"/>
    <property type="match status" value="1"/>
</dbReference>
<dbReference type="GO" id="GO:0018169">
    <property type="term" value="F:ribosomal S6-glutamic acid ligase activity"/>
    <property type="evidence" value="ECO:0007669"/>
    <property type="project" value="TreeGrafter"/>
</dbReference>
<evidence type="ECO:0000256" key="1">
    <source>
        <dbReference type="ARBA" id="ARBA00022598"/>
    </source>
</evidence>
<keyword evidence="2" id="KW-0067">ATP-binding</keyword>
<evidence type="ECO:0000313" key="4">
    <source>
        <dbReference type="EMBL" id="MCT8971581.1"/>
    </source>
</evidence>
<dbReference type="GO" id="GO:0008716">
    <property type="term" value="F:D-alanine-D-alanine ligase activity"/>
    <property type="evidence" value="ECO:0007669"/>
    <property type="project" value="InterPro"/>
</dbReference>
<dbReference type="PANTHER" id="PTHR21621">
    <property type="entry name" value="RIBOSOMAL PROTEIN S6 MODIFICATION PROTEIN"/>
    <property type="match status" value="1"/>
</dbReference>
<dbReference type="Gene3D" id="3.30.470.20">
    <property type="entry name" value="ATP-grasp fold, B domain"/>
    <property type="match status" value="1"/>
</dbReference>
<dbReference type="PROSITE" id="PS50975">
    <property type="entry name" value="ATP_GRASP"/>
    <property type="match status" value="1"/>
</dbReference>
<dbReference type="Pfam" id="PF14401">
    <property type="entry name" value="RLAN"/>
    <property type="match status" value="1"/>
</dbReference>
<keyword evidence="2" id="KW-0547">Nucleotide-binding</keyword>
<protein>
    <submittedName>
        <fullName evidence="4">RimK family protein</fullName>
    </submittedName>
</protein>
<sequence length="491" mass="56013">MRKPLYSGWVILVDSLKDFPNAETPHKVITTRDYLARPQLFDAGRPKVVNLSRSYAYQSRGYFCSLLAEARGHRVMPTVEAMLDLAGRELYGHAIPELEQELNRCARAAKHAPDEEVQFLVSMGRIEDARYERFARLLFDWFRCPIIEVTVAPGQWLSIKRMRPRPLSKLTEAQAAAFRDALQHHTTRDWRTPKARPSLKYSLAVLYDPDEALAPSSPASIRHFARIAEKHDIDVEPITRKQFHQLAEYDALWIRETTSIDNHTYRFARRAMQEGMPVIDDPISMIRCTNKVYLKELLTANDVPVPPTVVVANKDEIAGAEERLGYPLVVKIPDGSFSRGVHKVETPKAFRDLAKELFKETDLLIAQKFMRTDYDWRIGVLGGEPLFACHYLMARSHWQIVKHKPDGSAIQGAARTFRFDEVPSEVLDVGVRAARLIGDGLYGVDIKQNADGVFVIEINDNPNVDHGCEDAAGKDEVWSKLARWFYDRLEM</sequence>
<dbReference type="RefSeq" id="WP_261615158.1">
    <property type="nucleotide sequence ID" value="NZ_JALIDZ010000003.1"/>
</dbReference>
<keyword evidence="5" id="KW-1185">Reference proteome</keyword>
<dbReference type="Pfam" id="PF07478">
    <property type="entry name" value="Dala_Dala_lig_C"/>
    <property type="match status" value="1"/>
</dbReference>
<dbReference type="InterPro" id="IPR011095">
    <property type="entry name" value="Dala_Dala_lig_C"/>
</dbReference>
<keyword evidence="1" id="KW-0436">Ligase</keyword>
<dbReference type="InterPro" id="IPR025839">
    <property type="entry name" value="RLAN_dom"/>
</dbReference>
<dbReference type="InterPro" id="IPR011761">
    <property type="entry name" value="ATP-grasp"/>
</dbReference>
<feature type="domain" description="ATP-grasp" evidence="3">
    <location>
        <begin position="295"/>
        <end position="490"/>
    </location>
</feature>